<dbReference type="InterPro" id="IPR050545">
    <property type="entry name" value="Mycobact_MmpL"/>
</dbReference>
<feature type="transmembrane region" description="Helical" evidence="6">
    <location>
        <begin position="245"/>
        <end position="265"/>
    </location>
</feature>
<dbReference type="PROSITE" id="PS50156">
    <property type="entry name" value="SSD"/>
    <property type="match status" value="2"/>
</dbReference>
<organism evidence="8 9">
    <name type="scientific">Candidatus Litorirhabdus singularis</name>
    <dbReference type="NCBI Taxonomy" id="2518993"/>
    <lineage>
        <taxon>Bacteria</taxon>
        <taxon>Pseudomonadati</taxon>
        <taxon>Pseudomonadota</taxon>
        <taxon>Gammaproteobacteria</taxon>
        <taxon>Cellvibrionales</taxon>
        <taxon>Halieaceae</taxon>
        <taxon>Candidatus Litorirhabdus</taxon>
    </lineage>
</organism>
<evidence type="ECO:0000256" key="3">
    <source>
        <dbReference type="ARBA" id="ARBA00022692"/>
    </source>
</evidence>
<feature type="transmembrane region" description="Helical" evidence="6">
    <location>
        <begin position="348"/>
        <end position="371"/>
    </location>
</feature>
<evidence type="ECO:0000256" key="4">
    <source>
        <dbReference type="ARBA" id="ARBA00022989"/>
    </source>
</evidence>
<dbReference type="Gene3D" id="1.20.1640.10">
    <property type="entry name" value="Multidrug efflux transporter AcrB transmembrane domain"/>
    <property type="match status" value="2"/>
</dbReference>
<proteinExistence type="predicted"/>
<feature type="transmembrane region" description="Helical" evidence="6">
    <location>
        <begin position="12"/>
        <end position="30"/>
    </location>
</feature>
<evidence type="ECO:0000256" key="6">
    <source>
        <dbReference type="SAM" id="Phobius"/>
    </source>
</evidence>
<evidence type="ECO:0000259" key="7">
    <source>
        <dbReference type="PROSITE" id="PS50156"/>
    </source>
</evidence>
<comment type="subcellular location">
    <subcellularLocation>
        <location evidence="1">Cell membrane</location>
        <topology evidence="1">Multi-pass membrane protein</topology>
    </subcellularLocation>
</comment>
<feature type="transmembrane region" description="Helical" evidence="6">
    <location>
        <begin position="731"/>
        <end position="752"/>
    </location>
</feature>
<keyword evidence="9" id="KW-1185">Reference proteome</keyword>
<dbReference type="PANTHER" id="PTHR33406">
    <property type="entry name" value="MEMBRANE PROTEIN MJ1562-RELATED"/>
    <property type="match status" value="1"/>
</dbReference>
<evidence type="ECO:0000256" key="2">
    <source>
        <dbReference type="ARBA" id="ARBA00022475"/>
    </source>
</evidence>
<feature type="transmembrane region" description="Helical" evidence="6">
    <location>
        <begin position="221"/>
        <end position="238"/>
    </location>
</feature>
<feature type="transmembrane region" description="Helical" evidence="6">
    <location>
        <begin position="400"/>
        <end position="417"/>
    </location>
</feature>
<feature type="transmembrane region" description="Helical" evidence="6">
    <location>
        <begin position="702"/>
        <end position="725"/>
    </location>
</feature>
<feature type="domain" description="SSD" evidence="7">
    <location>
        <begin position="243"/>
        <end position="370"/>
    </location>
</feature>
<keyword evidence="5 6" id="KW-0472">Membrane</keyword>
<dbReference type="EMBL" id="SHNN01000001">
    <property type="protein sequence ID" value="MCX2979644.1"/>
    <property type="molecule type" value="Genomic_DNA"/>
</dbReference>
<accession>A0ABT3TBJ2</accession>
<evidence type="ECO:0000313" key="9">
    <source>
        <dbReference type="Proteomes" id="UP001143362"/>
    </source>
</evidence>
<dbReference type="InterPro" id="IPR000731">
    <property type="entry name" value="SSD"/>
</dbReference>
<keyword evidence="4 6" id="KW-1133">Transmembrane helix</keyword>
<gene>
    <name evidence="8" type="ORF">EYC98_02075</name>
</gene>
<comment type="caution">
    <text evidence="8">The sequence shown here is derived from an EMBL/GenBank/DDBJ whole genome shotgun (WGS) entry which is preliminary data.</text>
</comment>
<dbReference type="Proteomes" id="UP001143362">
    <property type="component" value="Unassembled WGS sequence"/>
</dbReference>
<evidence type="ECO:0000256" key="5">
    <source>
        <dbReference type="ARBA" id="ARBA00023136"/>
    </source>
</evidence>
<keyword evidence="3 6" id="KW-0812">Transmembrane</keyword>
<feature type="transmembrane region" description="Helical" evidence="6">
    <location>
        <begin position="602"/>
        <end position="621"/>
    </location>
</feature>
<dbReference type="InterPro" id="IPR004869">
    <property type="entry name" value="MMPL_dom"/>
</dbReference>
<dbReference type="RefSeq" id="WP_279243642.1">
    <property type="nucleotide sequence ID" value="NZ_SHNN01000001.1"/>
</dbReference>
<sequence>MQSLVDQLIGKRYLLAMLTLLITAALGWGIPAVTSDNGFTAILSESDPYRAEVDQVREDFPPSTGVLFAFEAREGDVFGMQAVAAMDALTNRYTEVESAVSVGSLLNRRLNAVDAKRHDRDYLIPELDDIDQTQLDAIRDIALADEDLVKSLLAPKGDMALAMIKFKAVDDEKSTRLGIAESVVALRDSLRAEYPGVAIYVLGNVLFELDSHNAQLKDRSYLMPLVVSISILLLWFCLRSLSFSLSILVVAVVSVVMTVGTMGWLKVPFNQISTMGPLVVVLIAVADGVHIVSIYVQGLHRSLGRLEAMRESLMINIQPVTLASVTTVIGFLSLNYCSSPGIYGFGNVVAVGVVWAYLLSLTLLPALILLLPVNKVAKPLGVDGFIAAVRRAVLNHGNRLFLWGLLLIVVTLALLPLNRVDFNRYSFIDKDSDFHIVLKALSEKIGNDQSLVYSIHSGEYYGITQPGFLADVEEFSLWLEAQPEASFVTSYTDMLKTLNRAEHDDDLAWDVLPDDQLQIIDYLVGYQLVQEIEPNLEPIFNPDYSAIRLVIGTSNLSNLQLLNFNTRIETWIADNMNPGYTVRHGDNSILFARLDRSISIELLQGFALSFLLITITLAIGLRSLRYGLLSTMPNLFPATIVFGVWGVLNGELSPYILMLFSISIGLVVDDSVHILSKYIRGRRDKLSPEDAAGYSLDKAGPAITITTLALAISTFVLVLSSTFYYQNVALMLTPIIVVALLLDLLFLPPLLIRFDNWWERGPGARLVSRRSINKPH</sequence>
<feature type="transmembrane region" description="Helical" evidence="6">
    <location>
        <begin position="277"/>
        <end position="296"/>
    </location>
</feature>
<keyword evidence="2" id="KW-1003">Cell membrane</keyword>
<evidence type="ECO:0000256" key="1">
    <source>
        <dbReference type="ARBA" id="ARBA00004651"/>
    </source>
</evidence>
<protein>
    <recommendedName>
        <fullName evidence="7">SSD domain-containing protein</fullName>
    </recommendedName>
</protein>
<dbReference type="Pfam" id="PF03176">
    <property type="entry name" value="MMPL"/>
    <property type="match status" value="2"/>
</dbReference>
<name>A0ABT3TBJ2_9GAMM</name>
<reference evidence="8" key="1">
    <citation type="submission" date="2019-02" db="EMBL/GenBank/DDBJ databases">
        <authorList>
            <person name="Li S.-H."/>
        </authorList>
    </citation>
    <scope>NUCLEOTIDE SEQUENCE</scope>
    <source>
        <strain evidence="8">IMCC14734</strain>
    </source>
</reference>
<feature type="domain" description="SSD" evidence="7">
    <location>
        <begin position="651"/>
        <end position="753"/>
    </location>
</feature>
<dbReference type="SUPFAM" id="SSF82866">
    <property type="entry name" value="Multidrug efflux transporter AcrB transmembrane domain"/>
    <property type="match status" value="2"/>
</dbReference>
<dbReference type="PANTHER" id="PTHR33406:SF12">
    <property type="entry name" value="BLR2997 PROTEIN"/>
    <property type="match status" value="1"/>
</dbReference>
<evidence type="ECO:0000313" key="8">
    <source>
        <dbReference type="EMBL" id="MCX2979644.1"/>
    </source>
</evidence>
<feature type="transmembrane region" description="Helical" evidence="6">
    <location>
        <begin position="628"/>
        <end position="648"/>
    </location>
</feature>
<feature type="transmembrane region" description="Helical" evidence="6">
    <location>
        <begin position="317"/>
        <end position="336"/>
    </location>
</feature>